<evidence type="ECO:0000313" key="3">
    <source>
        <dbReference type="Proteomes" id="UP000594637"/>
    </source>
</evidence>
<sequence length="203" mass="19207">MEFGVAGGRDGHVLQDRRLRAISGEGVALEDGEGDAGGDDGAGAGGEPPVEEGDGAELHGASHPDLLLPEGGLEGGPVALVELLGAAGVGVEALEEEVLDEAHRGERGAAGVEGLDDGLGVFLGVEADGDEDEALGDDATQDGGPALEVGPSAAPVGAGAVGSAVGFGTIGFGEPGGDGLTEVGVGPGEGGVACGGAVDAAGR</sequence>
<accession>A0A7T0LLC3</accession>
<gene>
    <name evidence="2" type="ORF">ID810_00760</name>
</gene>
<protein>
    <submittedName>
        <fullName evidence="2">Uncharacterized protein</fullName>
    </submittedName>
</protein>
<organism evidence="2 3">
    <name type="scientific">Actinomyces respiraculi</name>
    <dbReference type="NCBI Taxonomy" id="2744574"/>
    <lineage>
        <taxon>Bacteria</taxon>
        <taxon>Bacillati</taxon>
        <taxon>Actinomycetota</taxon>
        <taxon>Actinomycetes</taxon>
        <taxon>Actinomycetales</taxon>
        <taxon>Actinomycetaceae</taxon>
        <taxon>Actinomyces</taxon>
    </lineage>
</organism>
<name>A0A7T0LLC3_9ACTO</name>
<feature type="region of interest" description="Disordered" evidence="1">
    <location>
        <begin position="24"/>
        <end position="70"/>
    </location>
</feature>
<dbReference type="RefSeq" id="WP_166856991.1">
    <property type="nucleotide sequence ID" value="NZ_CP063989.1"/>
</dbReference>
<evidence type="ECO:0000256" key="1">
    <source>
        <dbReference type="SAM" id="MobiDB-lite"/>
    </source>
</evidence>
<dbReference type="EMBL" id="CP063989">
    <property type="protein sequence ID" value="QPL05561.1"/>
    <property type="molecule type" value="Genomic_DNA"/>
</dbReference>
<dbReference type="AlphaFoldDB" id="A0A7T0LLC3"/>
<dbReference type="KEGG" id="arep:ID810_00760"/>
<proteinExistence type="predicted"/>
<dbReference type="Proteomes" id="UP000594637">
    <property type="component" value="Chromosome"/>
</dbReference>
<reference evidence="2 3" key="1">
    <citation type="submission" date="2020-11" db="EMBL/GenBank/DDBJ databases">
        <title>Actinomyces sp. ZJ750.</title>
        <authorList>
            <person name="Zhou J."/>
        </authorList>
    </citation>
    <scope>NUCLEOTIDE SEQUENCE [LARGE SCALE GENOMIC DNA]</scope>
    <source>
        <strain evidence="2 3">ZJ750</strain>
    </source>
</reference>
<evidence type="ECO:0000313" key="2">
    <source>
        <dbReference type="EMBL" id="QPL05561.1"/>
    </source>
</evidence>
<keyword evidence="3" id="KW-1185">Reference proteome</keyword>
<feature type="compositionally biased region" description="Acidic residues" evidence="1">
    <location>
        <begin position="28"/>
        <end position="38"/>
    </location>
</feature>